<gene>
    <name evidence="2" type="ORF">B2K_39855</name>
</gene>
<proteinExistence type="predicted"/>
<dbReference type="HOGENOM" id="CLU_3404628_0_0_9"/>
<dbReference type="KEGG" id="pmw:B2K_39855"/>
<organism evidence="2 3">
    <name type="scientific">Paenibacillus mucilaginosus K02</name>
    <dbReference type="NCBI Taxonomy" id="997761"/>
    <lineage>
        <taxon>Bacteria</taxon>
        <taxon>Bacillati</taxon>
        <taxon>Bacillota</taxon>
        <taxon>Bacilli</taxon>
        <taxon>Bacillales</taxon>
        <taxon>Paenibacillaceae</taxon>
        <taxon>Paenibacillus</taxon>
    </lineage>
</organism>
<dbReference type="Proteomes" id="UP000007392">
    <property type="component" value="Chromosome"/>
</dbReference>
<accession>R9UQ12</accession>
<feature type="region of interest" description="Disordered" evidence="1">
    <location>
        <begin position="1"/>
        <end position="30"/>
    </location>
</feature>
<sequence>MELGEPHLRPAGASYSRSRVRQTACRQNGT</sequence>
<dbReference type="AlphaFoldDB" id="R9UQ12"/>
<dbReference type="EMBL" id="CP003422">
    <property type="protein sequence ID" value="AGN70750.1"/>
    <property type="molecule type" value="Genomic_DNA"/>
</dbReference>
<reference evidence="2 3" key="1">
    <citation type="submission" date="2013-06" db="EMBL/GenBank/DDBJ databases">
        <title>Complete genome sequence of Paenibacillus mucilaginosus K02.</title>
        <authorList>
            <person name="Xiao B."/>
            <person name="Sun L."/>
            <person name="Xiao L."/>
            <person name="Lian B."/>
        </authorList>
    </citation>
    <scope>NUCLEOTIDE SEQUENCE [LARGE SCALE GENOMIC DNA]</scope>
    <source>
        <strain evidence="2 3">K02</strain>
    </source>
</reference>
<protein>
    <submittedName>
        <fullName evidence="2">Uncharacterized protein</fullName>
    </submittedName>
</protein>
<evidence type="ECO:0000313" key="2">
    <source>
        <dbReference type="EMBL" id="AGN70750.1"/>
    </source>
</evidence>
<evidence type="ECO:0000313" key="3">
    <source>
        <dbReference type="Proteomes" id="UP000007392"/>
    </source>
</evidence>
<name>R9UQ12_9BACL</name>
<evidence type="ECO:0000256" key="1">
    <source>
        <dbReference type="SAM" id="MobiDB-lite"/>
    </source>
</evidence>